<dbReference type="HOGENOM" id="CLU_331881_0_0_1"/>
<dbReference type="eggNOG" id="KOG3538">
    <property type="taxonomic scope" value="Eukaryota"/>
</dbReference>
<evidence type="ECO:0000256" key="6">
    <source>
        <dbReference type="SAM" id="MobiDB-lite"/>
    </source>
</evidence>
<proteinExistence type="predicted"/>
<dbReference type="PROSITE" id="PS50092">
    <property type="entry name" value="TSP1"/>
    <property type="match status" value="3"/>
</dbReference>
<feature type="compositionally biased region" description="Basic and acidic residues" evidence="6">
    <location>
        <begin position="816"/>
        <end position="830"/>
    </location>
</feature>
<dbReference type="InterPro" id="IPR013111">
    <property type="entry name" value="EGF_extracell"/>
</dbReference>
<keyword evidence="7" id="KW-0812">Transmembrane</keyword>
<dbReference type="Proteomes" id="UP000001514">
    <property type="component" value="Unassembled WGS sequence"/>
</dbReference>
<dbReference type="InterPro" id="IPR002049">
    <property type="entry name" value="LE_dom"/>
</dbReference>
<dbReference type="InterPro" id="IPR036383">
    <property type="entry name" value="TSP1_rpt_sf"/>
</dbReference>
<dbReference type="OMA" id="MSCKIAS"/>
<dbReference type="InterPro" id="IPR050439">
    <property type="entry name" value="ADAMTS_ADAMTS-like"/>
</dbReference>
<evidence type="ECO:0000256" key="2">
    <source>
        <dbReference type="ARBA" id="ARBA00022525"/>
    </source>
</evidence>
<gene>
    <name evidence="11" type="ORF">SELMODRAFT_417729</name>
</gene>
<dbReference type="SUPFAM" id="SSF82895">
    <property type="entry name" value="TSP-1 type 1 repeat"/>
    <property type="match status" value="3"/>
</dbReference>
<dbReference type="Pfam" id="PF19030">
    <property type="entry name" value="TSP1_ADAMTS"/>
    <property type="match status" value="3"/>
</dbReference>
<evidence type="ECO:0000256" key="4">
    <source>
        <dbReference type="ARBA" id="ARBA00022737"/>
    </source>
</evidence>
<organism evidence="12">
    <name type="scientific">Selaginella moellendorffii</name>
    <name type="common">Spikemoss</name>
    <dbReference type="NCBI Taxonomy" id="88036"/>
    <lineage>
        <taxon>Eukaryota</taxon>
        <taxon>Viridiplantae</taxon>
        <taxon>Streptophyta</taxon>
        <taxon>Embryophyta</taxon>
        <taxon>Tracheophyta</taxon>
        <taxon>Lycopodiopsida</taxon>
        <taxon>Selaginellales</taxon>
        <taxon>Selaginellaceae</taxon>
        <taxon>Selaginella</taxon>
    </lineage>
</organism>
<dbReference type="GO" id="GO:0005576">
    <property type="term" value="C:extracellular region"/>
    <property type="evidence" value="ECO:0007669"/>
    <property type="project" value="UniProtKB-SubCell"/>
</dbReference>
<feature type="signal peptide" evidence="8">
    <location>
        <begin position="1"/>
        <end position="22"/>
    </location>
</feature>
<feature type="transmembrane region" description="Helical" evidence="7">
    <location>
        <begin position="669"/>
        <end position="691"/>
    </location>
</feature>
<name>D8S3E8_SELML</name>
<evidence type="ECO:0000256" key="1">
    <source>
        <dbReference type="ARBA" id="ARBA00004613"/>
    </source>
</evidence>
<feature type="domain" description="Laminin EGF-like" evidence="10">
    <location>
        <begin position="608"/>
        <end position="634"/>
    </location>
</feature>
<keyword evidence="5" id="KW-1015">Disulfide bond</keyword>
<reference evidence="11 12" key="1">
    <citation type="journal article" date="2011" name="Science">
        <title>The Selaginella genome identifies genetic changes associated with the evolution of vascular plants.</title>
        <authorList>
            <person name="Banks J.A."/>
            <person name="Nishiyama T."/>
            <person name="Hasebe M."/>
            <person name="Bowman J.L."/>
            <person name="Gribskov M."/>
            <person name="dePamphilis C."/>
            <person name="Albert V.A."/>
            <person name="Aono N."/>
            <person name="Aoyama T."/>
            <person name="Ambrose B.A."/>
            <person name="Ashton N.W."/>
            <person name="Axtell M.J."/>
            <person name="Barker E."/>
            <person name="Barker M.S."/>
            <person name="Bennetzen J.L."/>
            <person name="Bonawitz N.D."/>
            <person name="Chapple C."/>
            <person name="Cheng C."/>
            <person name="Correa L.G."/>
            <person name="Dacre M."/>
            <person name="DeBarry J."/>
            <person name="Dreyer I."/>
            <person name="Elias M."/>
            <person name="Engstrom E.M."/>
            <person name="Estelle M."/>
            <person name="Feng L."/>
            <person name="Finet C."/>
            <person name="Floyd S.K."/>
            <person name="Frommer W.B."/>
            <person name="Fujita T."/>
            <person name="Gramzow L."/>
            <person name="Gutensohn M."/>
            <person name="Harholt J."/>
            <person name="Hattori M."/>
            <person name="Heyl A."/>
            <person name="Hirai T."/>
            <person name="Hiwatashi Y."/>
            <person name="Ishikawa M."/>
            <person name="Iwata M."/>
            <person name="Karol K.G."/>
            <person name="Koehler B."/>
            <person name="Kolukisaoglu U."/>
            <person name="Kubo M."/>
            <person name="Kurata T."/>
            <person name="Lalonde S."/>
            <person name="Li K."/>
            <person name="Li Y."/>
            <person name="Litt A."/>
            <person name="Lyons E."/>
            <person name="Manning G."/>
            <person name="Maruyama T."/>
            <person name="Michael T.P."/>
            <person name="Mikami K."/>
            <person name="Miyazaki S."/>
            <person name="Morinaga S."/>
            <person name="Murata T."/>
            <person name="Mueller-Roeber B."/>
            <person name="Nelson D.R."/>
            <person name="Obara M."/>
            <person name="Oguri Y."/>
            <person name="Olmstead R.G."/>
            <person name="Onodera N."/>
            <person name="Petersen B.L."/>
            <person name="Pils B."/>
            <person name="Prigge M."/>
            <person name="Rensing S.A."/>
            <person name="Riano-Pachon D.M."/>
            <person name="Roberts A.W."/>
            <person name="Sato Y."/>
            <person name="Scheller H.V."/>
            <person name="Schulz B."/>
            <person name="Schulz C."/>
            <person name="Shakirov E.V."/>
            <person name="Shibagaki N."/>
            <person name="Shinohara N."/>
            <person name="Shippen D.E."/>
            <person name="Soerensen I."/>
            <person name="Sotooka R."/>
            <person name="Sugimoto N."/>
            <person name="Sugita M."/>
            <person name="Sumikawa N."/>
            <person name="Tanurdzic M."/>
            <person name="Theissen G."/>
            <person name="Ulvskov P."/>
            <person name="Wakazuki S."/>
            <person name="Weng J.K."/>
            <person name="Willats W.W."/>
            <person name="Wipf D."/>
            <person name="Wolf P.G."/>
            <person name="Yang L."/>
            <person name="Zimmer A.D."/>
            <person name="Zhu Q."/>
            <person name="Mitros T."/>
            <person name="Hellsten U."/>
            <person name="Loque D."/>
            <person name="Otillar R."/>
            <person name="Salamov A."/>
            <person name="Schmutz J."/>
            <person name="Shapiro H."/>
            <person name="Lindquist E."/>
            <person name="Lucas S."/>
            <person name="Rokhsar D."/>
            <person name="Grigoriev I.V."/>
        </authorList>
    </citation>
    <scope>NUCLEOTIDE SEQUENCE [LARGE SCALE GENOMIC DNA]</scope>
</reference>
<feature type="domain" description="EGF-like" evidence="9">
    <location>
        <begin position="608"/>
        <end position="619"/>
    </location>
</feature>
<dbReference type="EMBL" id="GL377600">
    <property type="protein sequence ID" value="EFJ21096.1"/>
    <property type="molecule type" value="Genomic_DNA"/>
</dbReference>
<dbReference type="SMART" id="SM00181">
    <property type="entry name" value="EGF"/>
    <property type="match status" value="2"/>
</dbReference>
<dbReference type="PROSITE" id="PS01248">
    <property type="entry name" value="EGF_LAM_1"/>
    <property type="match status" value="1"/>
</dbReference>
<evidence type="ECO:0000259" key="10">
    <source>
        <dbReference type="PROSITE" id="PS01248"/>
    </source>
</evidence>
<comment type="subcellular location">
    <subcellularLocation>
        <location evidence="1">Secreted</location>
    </subcellularLocation>
</comment>
<keyword evidence="2" id="KW-0964">Secreted</keyword>
<evidence type="ECO:0000256" key="5">
    <source>
        <dbReference type="ARBA" id="ARBA00023157"/>
    </source>
</evidence>
<dbReference type="STRING" id="88036.D8S3E8"/>
<keyword evidence="7" id="KW-1133">Transmembrane helix</keyword>
<feature type="compositionally biased region" description="Polar residues" evidence="6">
    <location>
        <begin position="744"/>
        <end position="755"/>
    </location>
</feature>
<dbReference type="InterPro" id="IPR000884">
    <property type="entry name" value="TSP1_rpt"/>
</dbReference>
<dbReference type="PANTHER" id="PTHR13723:SF281">
    <property type="entry name" value="PAPILIN"/>
    <property type="match status" value="1"/>
</dbReference>
<protein>
    <recommendedName>
        <fullName evidence="13">EGF-like domain-containing protein</fullName>
    </recommendedName>
</protein>
<dbReference type="InParanoid" id="D8S3E8"/>
<keyword evidence="4" id="KW-0677">Repeat</keyword>
<feature type="chain" id="PRO_5003122380" description="EGF-like domain-containing protein" evidence="8">
    <location>
        <begin position="23"/>
        <end position="868"/>
    </location>
</feature>
<dbReference type="AlphaFoldDB" id="D8S3E8"/>
<keyword evidence="12" id="KW-1185">Reference proteome</keyword>
<dbReference type="Gramene" id="EFJ21096">
    <property type="protein sequence ID" value="EFJ21096"/>
    <property type="gene ID" value="SELMODRAFT_417729"/>
</dbReference>
<accession>D8S3E8</accession>
<evidence type="ECO:0000313" key="11">
    <source>
        <dbReference type="EMBL" id="EFJ21096.1"/>
    </source>
</evidence>
<dbReference type="Gene3D" id="2.10.25.10">
    <property type="entry name" value="Laminin"/>
    <property type="match status" value="1"/>
</dbReference>
<dbReference type="Pfam" id="PF07974">
    <property type="entry name" value="EGF_2"/>
    <property type="match status" value="1"/>
</dbReference>
<dbReference type="PANTHER" id="PTHR13723">
    <property type="entry name" value="ADAMTS A DISINTEGRIN AND METALLOPROTEASE WITH THROMBOSPONDIN MOTIFS PROTEASE"/>
    <property type="match status" value="1"/>
</dbReference>
<dbReference type="InterPro" id="IPR000742">
    <property type="entry name" value="EGF"/>
</dbReference>
<evidence type="ECO:0000259" key="9">
    <source>
        <dbReference type="PROSITE" id="PS00022"/>
    </source>
</evidence>
<evidence type="ECO:0000256" key="3">
    <source>
        <dbReference type="ARBA" id="ARBA00022729"/>
    </source>
</evidence>
<evidence type="ECO:0008006" key="13">
    <source>
        <dbReference type="Google" id="ProtNLM"/>
    </source>
</evidence>
<dbReference type="PROSITE" id="PS00022">
    <property type="entry name" value="EGF_1"/>
    <property type="match status" value="1"/>
</dbReference>
<dbReference type="KEGG" id="smo:SELMODRAFT_417729"/>
<feature type="region of interest" description="Disordered" evidence="6">
    <location>
        <begin position="741"/>
        <end position="868"/>
    </location>
</feature>
<evidence type="ECO:0000256" key="8">
    <source>
        <dbReference type="SAM" id="SignalP"/>
    </source>
</evidence>
<dbReference type="SMART" id="SM00209">
    <property type="entry name" value="TSP1"/>
    <property type="match status" value="3"/>
</dbReference>
<sequence>MAMKIALLYILASRFFIDPVIALALLSRNQRDALCTIGSTCESLPPLDLAVDYDSDHFWVPLSWNPCSNECGGGTQTAALGCYASNMTRVSSSICEDLPKLNVEQPCNAIECPSYTVYRSPWSECSRTCGTGYQTREVLCHDNLGSLVHSQHCDLEESYVESQLCNTDACEASYWTLPAWSACDAPCGGGRQKRIPTCHSTRTEVSICTGERPKTEQMCNTQACSTHAWLVGPWKSCPYECEATTDRLVQCVDGYGFEQPDSECPGSKPASTISCDQPHISCSDCLYDCFGHGVCKPDQCSCYDGWTGKYCQTPSNCHGFLGYSEQAKARCCHLVDVNQRCCSTAASLDKDGNCCASGVLDSLGVCDGVATMIDFEGKPCSTIRDEKGLCCISGVLDECHICDGDGTTCSTDMTLYLNVTGSAQAIQEDAFQKFLIATMSRLASKLRIADEALTVAEVRMISSKGETCAVDALQDSLCSQDEQINGLAVVNATVFPTSPDMVIKKRKDVLAALQPGPLSSSLTVLPEALSADLLFVGDVRRAGVCGNGLCERGERCTSVGASATTFRTSCCLQDCPYVSAVCPAPMAGPMKNKTCSGRGICLEASGQCDCFRGYAGSDCSICAWGWIQTPSGACVMLPDPHSLSKLVAAYKEQKPKPAPTHRHRKGNDASGTVILLALCGVCLALLLLLIVAEHHQQRRVEVHPEPAIDPPADGGERAATKWRSSYLGPHSEYDVIPITPRPPTQTMETVETPPSQVLPAGESSRRWSSRRSFFGGKDGTGGGSSKRSFRDGSPSELELQSGPNLVTTGEDLTEEEQAKMSERVRKELRGSRSAKFVTGYLTDSEDSDGGDEHNTHCCTPDSPAIVRT</sequence>
<dbReference type="FunFam" id="2.20.100.10:FF:000005">
    <property type="entry name" value="ADAM metallopeptidase with thrombospondin type 1 motif 9"/>
    <property type="match status" value="1"/>
</dbReference>
<evidence type="ECO:0000313" key="12">
    <source>
        <dbReference type="Proteomes" id="UP000001514"/>
    </source>
</evidence>
<dbReference type="Gene3D" id="2.20.100.10">
    <property type="entry name" value="Thrombospondin type-1 (TSP1) repeat"/>
    <property type="match status" value="3"/>
</dbReference>
<keyword evidence="7" id="KW-0472">Membrane</keyword>
<evidence type="ECO:0000256" key="7">
    <source>
        <dbReference type="SAM" id="Phobius"/>
    </source>
</evidence>
<keyword evidence="3 8" id="KW-0732">Signal</keyword>